<dbReference type="Pfam" id="PF03269">
    <property type="entry name" value="DUF268"/>
    <property type="match status" value="1"/>
</dbReference>
<protein>
    <recommendedName>
        <fullName evidence="2">DUF268 domain-containing protein</fullName>
    </recommendedName>
</protein>
<comment type="caution">
    <text evidence="1">The sequence shown here is derived from an EMBL/GenBank/DDBJ whole genome shotgun (WGS) entry which is preliminary data.</text>
</comment>
<dbReference type="AlphaFoldDB" id="A0A5J4SCJ6"/>
<dbReference type="SUPFAM" id="SSF53335">
    <property type="entry name" value="S-adenosyl-L-methionine-dependent methyltransferases"/>
    <property type="match status" value="1"/>
</dbReference>
<proteinExistence type="predicted"/>
<dbReference type="InterPro" id="IPR029063">
    <property type="entry name" value="SAM-dependent_MTases_sf"/>
</dbReference>
<evidence type="ECO:0008006" key="2">
    <source>
        <dbReference type="Google" id="ProtNLM"/>
    </source>
</evidence>
<dbReference type="EMBL" id="SNRY01000283">
    <property type="protein sequence ID" value="KAA6343185.1"/>
    <property type="molecule type" value="Genomic_DNA"/>
</dbReference>
<organism evidence="1">
    <name type="scientific">termite gut metagenome</name>
    <dbReference type="NCBI Taxonomy" id="433724"/>
    <lineage>
        <taxon>unclassified sequences</taxon>
        <taxon>metagenomes</taxon>
        <taxon>organismal metagenomes</taxon>
    </lineage>
</organism>
<name>A0A5J4SCJ6_9ZZZZ</name>
<accession>A0A5J4SCJ6</accession>
<gene>
    <name evidence="1" type="ORF">EZS27_009124</name>
</gene>
<evidence type="ECO:0000313" key="1">
    <source>
        <dbReference type="EMBL" id="KAA6343185.1"/>
    </source>
</evidence>
<dbReference type="InterPro" id="IPR004951">
    <property type="entry name" value="DUF268_CAE_spp"/>
</dbReference>
<sequence>MLKILHLIFGIYHPRRILKSIRAIPWYRRTRREFLQQAKSLNIPFSLSWNYPCLEDRDEEGGVISGHYFHQDLLVAQAIFEKKPQKHVDIGSRIDGFVAHVASFREIEVMDVRQLSNTIPNVKFVQADCMASITNDYRNYTDSISSLHVIEHFGLGRYGDPVDAEGHLKGLNNIYNMLQPGGTFYFSVPIGPQRVEFNAHRVFSLRYLLDYFDSKYHLESFSYVNDVGRLHRKIYLTAEDISNNYNCKYGCGIFILKKN</sequence>
<reference evidence="1" key="1">
    <citation type="submission" date="2019-03" db="EMBL/GenBank/DDBJ databases">
        <title>Single cell metagenomics reveals metabolic interactions within the superorganism composed of flagellate Streblomastix strix and complex community of Bacteroidetes bacteria on its surface.</title>
        <authorList>
            <person name="Treitli S.C."/>
            <person name="Kolisko M."/>
            <person name="Husnik F."/>
            <person name="Keeling P."/>
            <person name="Hampl V."/>
        </authorList>
    </citation>
    <scope>NUCLEOTIDE SEQUENCE</scope>
    <source>
        <strain evidence="1">STM</strain>
    </source>
</reference>
<dbReference type="Gene3D" id="3.40.50.150">
    <property type="entry name" value="Vaccinia Virus protein VP39"/>
    <property type="match status" value="1"/>
</dbReference>